<evidence type="ECO:0000256" key="2">
    <source>
        <dbReference type="SAM" id="MobiDB-lite"/>
    </source>
</evidence>
<proteinExistence type="predicted"/>
<dbReference type="EMBL" id="LSRX01000042">
    <property type="protein sequence ID" value="OLQ12492.1"/>
    <property type="molecule type" value="Genomic_DNA"/>
</dbReference>
<feature type="region of interest" description="Disordered" evidence="2">
    <location>
        <begin position="1083"/>
        <end position="1108"/>
    </location>
</feature>
<dbReference type="AlphaFoldDB" id="A0A1Q9EYQ0"/>
<dbReference type="Proteomes" id="UP000186817">
    <property type="component" value="Unassembled WGS sequence"/>
</dbReference>
<dbReference type="GO" id="GO:0005262">
    <property type="term" value="F:calcium channel activity"/>
    <property type="evidence" value="ECO:0007669"/>
    <property type="project" value="TreeGrafter"/>
</dbReference>
<feature type="compositionally biased region" description="Polar residues" evidence="2">
    <location>
        <begin position="1017"/>
        <end position="1027"/>
    </location>
</feature>
<feature type="transmembrane region" description="Helical" evidence="3">
    <location>
        <begin position="814"/>
        <end position="833"/>
    </location>
</feature>
<feature type="compositionally biased region" description="Basic and acidic residues" evidence="2">
    <location>
        <begin position="581"/>
        <end position="602"/>
    </location>
</feature>
<keyword evidence="3" id="KW-0472">Membrane</keyword>
<keyword evidence="1" id="KW-0106">Calcium</keyword>
<keyword evidence="6" id="KW-1185">Reference proteome</keyword>
<dbReference type="InterPro" id="IPR011992">
    <property type="entry name" value="EF-hand-dom_pair"/>
</dbReference>
<dbReference type="OrthoDB" id="422888at2759"/>
<name>A0A1Q9EYQ0_SYMMI</name>
<dbReference type="GO" id="GO:0016020">
    <property type="term" value="C:membrane"/>
    <property type="evidence" value="ECO:0007669"/>
    <property type="project" value="TreeGrafter"/>
</dbReference>
<dbReference type="InterPro" id="IPR018247">
    <property type="entry name" value="EF_Hand_1_Ca_BS"/>
</dbReference>
<dbReference type="PANTHER" id="PTHR10877:SF194">
    <property type="entry name" value="LOCATION OF VULVA DEFECTIVE 1"/>
    <property type="match status" value="1"/>
</dbReference>
<accession>A0A1Q9EYQ0</accession>
<evidence type="ECO:0000313" key="5">
    <source>
        <dbReference type="EMBL" id="OLQ12492.1"/>
    </source>
</evidence>
<dbReference type="InterPro" id="IPR051223">
    <property type="entry name" value="Polycystin"/>
</dbReference>
<dbReference type="PANTHER" id="PTHR10877">
    <property type="entry name" value="POLYCYSTIN FAMILY MEMBER"/>
    <property type="match status" value="1"/>
</dbReference>
<feature type="transmembrane region" description="Helical" evidence="3">
    <location>
        <begin position="491"/>
        <end position="510"/>
    </location>
</feature>
<dbReference type="SUPFAM" id="SSF47473">
    <property type="entry name" value="EF-hand"/>
    <property type="match status" value="1"/>
</dbReference>
<feature type="transmembrane region" description="Helical" evidence="3">
    <location>
        <begin position="426"/>
        <end position="444"/>
    </location>
</feature>
<dbReference type="InterPro" id="IPR002048">
    <property type="entry name" value="EF_hand_dom"/>
</dbReference>
<feature type="domain" description="EF-hand" evidence="4">
    <location>
        <begin position="892"/>
        <end position="927"/>
    </location>
</feature>
<feature type="region of interest" description="Disordered" evidence="2">
    <location>
        <begin position="1006"/>
        <end position="1052"/>
    </location>
</feature>
<organism evidence="5 6">
    <name type="scientific">Symbiodinium microadriaticum</name>
    <name type="common">Dinoflagellate</name>
    <name type="synonym">Zooxanthella microadriatica</name>
    <dbReference type="NCBI Taxonomy" id="2951"/>
    <lineage>
        <taxon>Eukaryota</taxon>
        <taxon>Sar</taxon>
        <taxon>Alveolata</taxon>
        <taxon>Dinophyceae</taxon>
        <taxon>Suessiales</taxon>
        <taxon>Symbiodiniaceae</taxon>
        <taxon>Symbiodinium</taxon>
    </lineage>
</organism>
<sequence length="1146" mass="130782">MSHPQAQDYKVQGFRLVGIFSKGSYDKEKFRSIQDFEQKYEKVSRVQDSYSLAQIHRSELMGKQWYEYHPTRVMDFRNISLTPKSYEQWMRKAVYEGEMRCVGKLEVDADNCIPDLRSDGDPFVREEWQLFTRSLSPTEALKLSARPETADLNTFFDQSPPAAAEGMTMGFIPKGTVPVETAVRFRTWNVGVMPNNHARIILQIPCYFDCFQNPVVKGSRILDCMGKLLQEQQVCYSFDGEETLQFVTYNGNMDMNVFTMGLTDFAEQRQNTNHALFITYVVAAVLFLILVLRDVLIQLQLTSLQKPWYMFILDFFLDDVWNFLDVIVLVVNGLVIDSIFRYMLIDGTFDLRNGFQSWTDNFVFLGTASLETQDAYEAFGKAAYDTFITLSSLNGLVLLLRFAKYFRSVSSLRLVLTTLTAALQELFMISALIIVVLVAVVLLMHNRFGVIFHRYGTLESSSQSVFFFLTGSFDTADLYGAFPIFFLLVTIFFQISFLLILNLLIAAIIFRWKDSRRDAEDFSVLSFWTTLRDNVNVFKGNKAGGRSHDERHLKKLDPSFWRNLAVLRHIDKLDESGKINFNADHRSESPKAKREEEENRERDDEEELVDLQAHVEKRWEQEMESEALGIVEDPQEIWLDALLTVLEDANALEKLQKLFLPRPMIEPKKAFGDLEIVATMACAVISIMWFVILRNTIIIGPRVERLHPDAFLFTWKKLILERRLNHFLRWLQEEARVKHYEYVREMAVSKEEEEEEEEEDQEADEEEKQSVTDYLQTLDVQQLGLKWFVELVIIVYIFSIAFTQLAQGTVMGSVYFPTVQHAMYSLLIYGTFLDDIAPFCDAVGAESVACLTLVFIFSILSACTVLNLLIGVLCEVVSQVAQNEKEDLMVQKVTMNLQILLQSLDVNNDGRISQAEFVQIMELPEAVLALEEVGIDPVSIVDFTEYIFGGEDNSEDALNFSNFMEVILKLRQTNECTIRDMVDLRRHISSQLTMAQDVVLDHLREHGERQAKRRHASPTSPQHNSGVNKDFHLFTSSDASGTAGTGSTIDRQPVPSLHALQARTAKLEHMMKEALAEVDRLLHEPSKPSPSDQEAGGEDGELSPSLAAVRTATARFEISVEISASSGSTQENWELAECDSGIRDAC</sequence>
<feature type="region of interest" description="Disordered" evidence="2">
    <location>
        <begin position="748"/>
        <end position="767"/>
    </location>
</feature>
<dbReference type="GO" id="GO:0005509">
    <property type="term" value="F:calcium ion binding"/>
    <property type="evidence" value="ECO:0007669"/>
    <property type="project" value="InterPro"/>
</dbReference>
<feature type="transmembrane region" description="Helical" evidence="3">
    <location>
        <begin position="853"/>
        <end position="877"/>
    </location>
</feature>
<feature type="region of interest" description="Disordered" evidence="2">
    <location>
        <begin position="581"/>
        <end position="606"/>
    </location>
</feature>
<dbReference type="GO" id="GO:0050982">
    <property type="term" value="P:detection of mechanical stimulus"/>
    <property type="evidence" value="ECO:0007669"/>
    <property type="project" value="TreeGrafter"/>
</dbReference>
<keyword evidence="3" id="KW-0812">Transmembrane</keyword>
<gene>
    <name evidence="5" type="primary">pkd2</name>
    <name evidence="5" type="ORF">AK812_SmicGene3603</name>
</gene>
<reference evidence="5 6" key="1">
    <citation type="submission" date="2016-02" db="EMBL/GenBank/DDBJ databases">
        <title>Genome analysis of coral dinoflagellate symbionts highlights evolutionary adaptations to a symbiotic lifestyle.</title>
        <authorList>
            <person name="Aranda M."/>
            <person name="Li Y."/>
            <person name="Liew Y.J."/>
            <person name="Baumgarten S."/>
            <person name="Simakov O."/>
            <person name="Wilson M."/>
            <person name="Piel J."/>
            <person name="Ashoor H."/>
            <person name="Bougouffa S."/>
            <person name="Bajic V.B."/>
            <person name="Ryu T."/>
            <person name="Ravasi T."/>
            <person name="Bayer T."/>
            <person name="Micklem G."/>
            <person name="Kim H."/>
            <person name="Bhak J."/>
            <person name="Lajeunesse T.C."/>
            <person name="Voolstra C.R."/>
        </authorList>
    </citation>
    <scope>NUCLEOTIDE SEQUENCE [LARGE SCALE GENOMIC DNA]</scope>
    <source>
        <strain evidence="5 6">CCMP2467</strain>
    </source>
</reference>
<comment type="caution">
    <text evidence="5">The sequence shown here is derived from an EMBL/GenBank/DDBJ whole genome shotgun (WGS) entry which is preliminary data.</text>
</comment>
<feature type="compositionally biased region" description="Low complexity" evidence="2">
    <location>
        <begin position="1035"/>
        <end position="1048"/>
    </location>
</feature>
<evidence type="ECO:0000259" key="4">
    <source>
        <dbReference type="PROSITE" id="PS50222"/>
    </source>
</evidence>
<feature type="transmembrane region" description="Helical" evidence="3">
    <location>
        <begin position="670"/>
        <end position="692"/>
    </location>
</feature>
<evidence type="ECO:0000256" key="3">
    <source>
        <dbReference type="SAM" id="Phobius"/>
    </source>
</evidence>
<protein>
    <submittedName>
        <fullName evidence="5">Polycystin-2</fullName>
    </submittedName>
</protein>
<keyword evidence="3" id="KW-1133">Transmembrane helix</keyword>
<evidence type="ECO:0000313" key="6">
    <source>
        <dbReference type="Proteomes" id="UP000186817"/>
    </source>
</evidence>
<dbReference type="PROSITE" id="PS50222">
    <property type="entry name" value="EF_HAND_2"/>
    <property type="match status" value="1"/>
</dbReference>
<feature type="transmembrane region" description="Helical" evidence="3">
    <location>
        <begin position="784"/>
        <end position="802"/>
    </location>
</feature>
<dbReference type="Gene3D" id="1.10.287.70">
    <property type="match status" value="1"/>
</dbReference>
<feature type="transmembrane region" description="Helical" evidence="3">
    <location>
        <begin position="277"/>
        <end position="301"/>
    </location>
</feature>
<feature type="compositionally biased region" description="Acidic residues" evidence="2">
    <location>
        <begin position="751"/>
        <end position="767"/>
    </location>
</feature>
<feature type="transmembrane region" description="Helical" evidence="3">
    <location>
        <begin position="321"/>
        <end position="344"/>
    </location>
</feature>
<dbReference type="PROSITE" id="PS00018">
    <property type="entry name" value="EF_HAND_1"/>
    <property type="match status" value="1"/>
</dbReference>
<evidence type="ECO:0000256" key="1">
    <source>
        <dbReference type="ARBA" id="ARBA00022837"/>
    </source>
</evidence>